<keyword evidence="14" id="KW-0539">Nucleus</keyword>
<dbReference type="OMA" id="HTFQQIT"/>
<accession>T1EF89</accession>
<evidence type="ECO:0000256" key="12">
    <source>
        <dbReference type="ARBA" id="ARBA00023015"/>
    </source>
</evidence>
<dbReference type="GO" id="GO:0046872">
    <property type="term" value="F:metal ion binding"/>
    <property type="evidence" value="ECO:0007669"/>
    <property type="project" value="UniProtKB-KW"/>
</dbReference>
<evidence type="ECO:0000256" key="11">
    <source>
        <dbReference type="ARBA" id="ARBA00022884"/>
    </source>
</evidence>
<evidence type="ECO:0000256" key="6">
    <source>
        <dbReference type="ARBA" id="ARBA00022490"/>
    </source>
</evidence>
<evidence type="ECO:0000256" key="4">
    <source>
        <dbReference type="ARBA" id="ARBA00008372"/>
    </source>
</evidence>
<dbReference type="EMBL" id="AMQM01003871">
    <property type="status" value="NOT_ANNOTATED_CDS"/>
    <property type="molecule type" value="Genomic_DNA"/>
</dbReference>
<comment type="subcellular location">
    <subcellularLocation>
        <location evidence="3">Cytoplasm</location>
    </subcellularLocation>
    <subcellularLocation>
        <location evidence="2">Nucleus</location>
    </subcellularLocation>
</comment>
<sequence length="273" mass="31689">MSNSENELTIDGIRDVWQHNLEEEFKTLRKIIYDFPFIAMDTEFPGVVWSPPDPCKDKRSYYNYQSIKFNVDLLKIIQIGFTLSDQYGNLAKPISTWQFNFKFDLNADLYSEPSIDLLIRSGIQFEKHQTDGIDTRHFAELLISSGLVLLDDVRWVTFHSAYDFGYLLKVLTCKPLPDDAAEFYQLLRLFFVHFYDIKHLMQSCNLFRGGLQELADQLEVKRIGPQHQAGSDSRLTGAIFFKMKELHFENCLDGIMEEGLLFGIENDNAVDQK</sequence>
<keyword evidence="13" id="KW-0804">Transcription</keyword>
<dbReference type="EMBL" id="KB096325">
    <property type="protein sequence ID" value="ESO05757.1"/>
    <property type="molecule type" value="Genomic_DNA"/>
</dbReference>
<evidence type="ECO:0000313" key="15">
    <source>
        <dbReference type="EMBL" id="ESO05757.1"/>
    </source>
</evidence>
<dbReference type="GO" id="GO:0000932">
    <property type="term" value="C:P-body"/>
    <property type="evidence" value="ECO:0000318"/>
    <property type="project" value="GO_Central"/>
</dbReference>
<keyword evidence="17" id="KW-1185">Reference proteome</keyword>
<dbReference type="Pfam" id="PF04857">
    <property type="entry name" value="CAF1"/>
    <property type="match status" value="2"/>
</dbReference>
<dbReference type="GO" id="GO:0004535">
    <property type="term" value="F:poly(A)-specific ribonuclease activity"/>
    <property type="evidence" value="ECO:0000318"/>
    <property type="project" value="GO_Central"/>
</dbReference>
<comment type="catalytic activity">
    <reaction evidence="1">
        <text>Exonucleolytic cleavage of poly(A) to 5'-AMP.</text>
        <dbReference type="EC" id="3.1.13.4"/>
    </reaction>
</comment>
<dbReference type="GO" id="GO:0030015">
    <property type="term" value="C:CCR4-NOT core complex"/>
    <property type="evidence" value="ECO:0000318"/>
    <property type="project" value="GO_Central"/>
</dbReference>
<keyword evidence="9" id="KW-0378">Hydrolase</keyword>
<gene>
    <name evidence="16" type="primary">20195241</name>
    <name evidence="15" type="ORF">HELRODRAFT_111155</name>
</gene>
<dbReference type="InterPro" id="IPR012337">
    <property type="entry name" value="RNaseH-like_sf"/>
</dbReference>
<keyword evidence="12" id="KW-0805">Transcription regulation</keyword>
<dbReference type="CTD" id="20195241"/>
<evidence type="ECO:0000256" key="14">
    <source>
        <dbReference type="ARBA" id="ARBA00023242"/>
    </source>
</evidence>
<dbReference type="GO" id="GO:0003723">
    <property type="term" value="F:RNA binding"/>
    <property type="evidence" value="ECO:0007669"/>
    <property type="project" value="UniProtKB-KW"/>
</dbReference>
<evidence type="ECO:0000256" key="2">
    <source>
        <dbReference type="ARBA" id="ARBA00004123"/>
    </source>
</evidence>
<evidence type="ECO:0000313" key="17">
    <source>
        <dbReference type="Proteomes" id="UP000015101"/>
    </source>
</evidence>
<dbReference type="InParanoid" id="T1EF89"/>
<dbReference type="STRING" id="6412.T1EF89"/>
<reference evidence="15 17" key="2">
    <citation type="journal article" date="2013" name="Nature">
        <title>Insights into bilaterian evolution from three spiralian genomes.</title>
        <authorList>
            <person name="Simakov O."/>
            <person name="Marletaz F."/>
            <person name="Cho S.J."/>
            <person name="Edsinger-Gonzales E."/>
            <person name="Havlak P."/>
            <person name="Hellsten U."/>
            <person name="Kuo D.H."/>
            <person name="Larsson T."/>
            <person name="Lv J."/>
            <person name="Arendt D."/>
            <person name="Savage R."/>
            <person name="Osoegawa K."/>
            <person name="de Jong P."/>
            <person name="Grimwood J."/>
            <person name="Chapman J.A."/>
            <person name="Shapiro H."/>
            <person name="Aerts A."/>
            <person name="Otillar R.P."/>
            <person name="Terry A.Y."/>
            <person name="Boore J.L."/>
            <person name="Grigoriev I.V."/>
            <person name="Lindberg D.R."/>
            <person name="Seaver E.C."/>
            <person name="Weisblat D.A."/>
            <person name="Putnam N.H."/>
            <person name="Rokhsar D.S."/>
        </authorList>
    </citation>
    <scope>NUCLEOTIDE SEQUENCE</scope>
</reference>
<dbReference type="RefSeq" id="XP_009016390.1">
    <property type="nucleotide sequence ID" value="XM_009018142.1"/>
</dbReference>
<reference evidence="16" key="3">
    <citation type="submission" date="2015-06" db="UniProtKB">
        <authorList>
            <consortium name="EnsemblMetazoa"/>
        </authorList>
    </citation>
    <scope>IDENTIFICATION</scope>
</reference>
<reference evidence="17" key="1">
    <citation type="submission" date="2012-12" db="EMBL/GenBank/DDBJ databases">
        <authorList>
            <person name="Hellsten U."/>
            <person name="Grimwood J."/>
            <person name="Chapman J.A."/>
            <person name="Shapiro H."/>
            <person name="Aerts A."/>
            <person name="Otillar R.P."/>
            <person name="Terry A.Y."/>
            <person name="Boore J.L."/>
            <person name="Simakov O."/>
            <person name="Marletaz F."/>
            <person name="Cho S.-J."/>
            <person name="Edsinger-Gonzales E."/>
            <person name="Havlak P."/>
            <person name="Kuo D.-H."/>
            <person name="Larsson T."/>
            <person name="Lv J."/>
            <person name="Arendt D."/>
            <person name="Savage R."/>
            <person name="Osoegawa K."/>
            <person name="de Jong P."/>
            <person name="Lindberg D.R."/>
            <person name="Seaver E.C."/>
            <person name="Weisblat D.A."/>
            <person name="Putnam N.H."/>
            <person name="Grigoriev I.V."/>
            <person name="Rokhsar D.S."/>
        </authorList>
    </citation>
    <scope>NUCLEOTIDE SEQUENCE</scope>
</reference>
<dbReference type="OrthoDB" id="1164111at2759"/>
<dbReference type="HOGENOM" id="CLU_027974_0_1_1"/>
<proteinExistence type="inferred from homology"/>
<evidence type="ECO:0000256" key="3">
    <source>
        <dbReference type="ARBA" id="ARBA00004496"/>
    </source>
</evidence>
<dbReference type="Gene3D" id="3.30.420.10">
    <property type="entry name" value="Ribonuclease H-like superfamily/Ribonuclease H"/>
    <property type="match status" value="1"/>
</dbReference>
<comment type="similarity">
    <text evidence="4">Belongs to the CAF1 family.</text>
</comment>
<dbReference type="EC" id="3.1.13.4" evidence="5"/>
<dbReference type="Proteomes" id="UP000015101">
    <property type="component" value="Unassembled WGS sequence"/>
</dbReference>
<keyword evidence="6" id="KW-0963">Cytoplasm</keyword>
<name>T1EF89_HELRO</name>
<evidence type="ECO:0000256" key="8">
    <source>
        <dbReference type="ARBA" id="ARBA00022723"/>
    </source>
</evidence>
<dbReference type="eggNOG" id="KOG0304">
    <property type="taxonomic scope" value="Eukaryota"/>
</dbReference>
<protein>
    <recommendedName>
        <fullName evidence="5">poly(A)-specific ribonuclease</fullName>
        <ecNumber evidence="5">3.1.13.4</ecNumber>
    </recommendedName>
</protein>
<evidence type="ECO:0000256" key="1">
    <source>
        <dbReference type="ARBA" id="ARBA00001663"/>
    </source>
</evidence>
<dbReference type="GO" id="GO:0000288">
    <property type="term" value="P:nuclear-transcribed mRNA catabolic process, deadenylation-dependent decay"/>
    <property type="evidence" value="ECO:0000318"/>
    <property type="project" value="GO_Central"/>
</dbReference>
<organism evidence="16 17">
    <name type="scientific">Helobdella robusta</name>
    <name type="common">Californian leech</name>
    <dbReference type="NCBI Taxonomy" id="6412"/>
    <lineage>
        <taxon>Eukaryota</taxon>
        <taxon>Metazoa</taxon>
        <taxon>Spiralia</taxon>
        <taxon>Lophotrochozoa</taxon>
        <taxon>Annelida</taxon>
        <taxon>Clitellata</taxon>
        <taxon>Hirudinea</taxon>
        <taxon>Rhynchobdellida</taxon>
        <taxon>Glossiphoniidae</taxon>
        <taxon>Helobdella</taxon>
    </lineage>
</organism>
<dbReference type="SUPFAM" id="SSF53098">
    <property type="entry name" value="Ribonuclease H-like"/>
    <property type="match status" value="1"/>
</dbReference>
<keyword evidence="7" id="KW-0540">Nuclease</keyword>
<dbReference type="EnsemblMetazoa" id="HelroT111155">
    <property type="protein sequence ID" value="HelroP111155"/>
    <property type="gene ID" value="HelroG111155"/>
</dbReference>
<keyword evidence="11" id="KW-0694">RNA-binding</keyword>
<dbReference type="GO" id="GO:0005634">
    <property type="term" value="C:nucleus"/>
    <property type="evidence" value="ECO:0007669"/>
    <property type="project" value="UniProtKB-SubCell"/>
</dbReference>
<keyword evidence="10" id="KW-0269">Exonuclease</keyword>
<evidence type="ECO:0000256" key="10">
    <source>
        <dbReference type="ARBA" id="ARBA00022839"/>
    </source>
</evidence>
<evidence type="ECO:0000256" key="13">
    <source>
        <dbReference type="ARBA" id="ARBA00023163"/>
    </source>
</evidence>
<evidence type="ECO:0000256" key="9">
    <source>
        <dbReference type="ARBA" id="ARBA00022801"/>
    </source>
</evidence>
<dbReference type="InterPro" id="IPR039637">
    <property type="entry name" value="CNOT7/CNOT8/Pop2"/>
</dbReference>
<keyword evidence="8" id="KW-0479">Metal-binding</keyword>
<dbReference type="AlphaFoldDB" id="T1EF89"/>
<evidence type="ECO:0000313" key="16">
    <source>
        <dbReference type="EnsemblMetazoa" id="HelroP111155"/>
    </source>
</evidence>
<dbReference type="GeneID" id="20195241"/>
<dbReference type="InterPro" id="IPR036397">
    <property type="entry name" value="RNaseH_sf"/>
</dbReference>
<dbReference type="PANTHER" id="PTHR10797">
    <property type="entry name" value="CCR4-NOT TRANSCRIPTION COMPLEX SUBUNIT"/>
    <property type="match status" value="1"/>
</dbReference>
<evidence type="ECO:0000256" key="5">
    <source>
        <dbReference type="ARBA" id="ARBA00012161"/>
    </source>
</evidence>
<evidence type="ECO:0000256" key="7">
    <source>
        <dbReference type="ARBA" id="ARBA00022722"/>
    </source>
</evidence>
<dbReference type="FunFam" id="3.30.420.10:FF:000048">
    <property type="entry name" value="CCR4-associated factor 1, putative"/>
    <property type="match status" value="1"/>
</dbReference>
<dbReference type="InterPro" id="IPR006941">
    <property type="entry name" value="RNase_CAF1"/>
</dbReference>
<dbReference type="KEGG" id="hro:HELRODRAFT_111155"/>